<gene>
    <name evidence="2" type="ORF">BCR42DRAFT_399436</name>
</gene>
<comment type="caution">
    <text evidence="2">The sequence shown here is derived from an EMBL/GenBank/DDBJ whole genome shotgun (WGS) entry which is preliminary data.</text>
</comment>
<dbReference type="Pfam" id="PF08601">
    <property type="entry name" value="PAP1"/>
    <property type="match status" value="1"/>
</dbReference>
<dbReference type="AlphaFoldDB" id="A0A1X2IZZ1"/>
<keyword evidence="3" id="KW-1185">Reference proteome</keyword>
<dbReference type="Gene3D" id="1.10.238.100">
    <property type="entry name" value="YAP1 redox domain. Chain B"/>
    <property type="match status" value="1"/>
</dbReference>
<dbReference type="SUPFAM" id="SSF111430">
    <property type="entry name" value="YAP1 redox domain"/>
    <property type="match status" value="1"/>
</dbReference>
<dbReference type="Proteomes" id="UP000193560">
    <property type="component" value="Unassembled WGS sequence"/>
</dbReference>
<protein>
    <recommendedName>
        <fullName evidence="1">Transcription factor PAP1 domain-containing protein</fullName>
    </recommendedName>
</protein>
<dbReference type="EMBL" id="MCGE01000001">
    <property type="protein sequence ID" value="ORZ25130.1"/>
    <property type="molecule type" value="Genomic_DNA"/>
</dbReference>
<evidence type="ECO:0000313" key="3">
    <source>
        <dbReference type="Proteomes" id="UP000193560"/>
    </source>
</evidence>
<dbReference type="InterPro" id="IPR013910">
    <property type="entry name" value="TF_PAP1"/>
</dbReference>
<evidence type="ECO:0000313" key="2">
    <source>
        <dbReference type="EMBL" id="ORZ25130.1"/>
    </source>
</evidence>
<evidence type="ECO:0000259" key="1">
    <source>
        <dbReference type="Pfam" id="PF08601"/>
    </source>
</evidence>
<reference evidence="2 3" key="1">
    <citation type="submission" date="2016-07" db="EMBL/GenBank/DDBJ databases">
        <title>Pervasive Adenine N6-methylation of Active Genes in Fungi.</title>
        <authorList>
            <consortium name="DOE Joint Genome Institute"/>
            <person name="Mondo S.J."/>
            <person name="Dannebaum R.O."/>
            <person name="Kuo R.C."/>
            <person name="Labutti K."/>
            <person name="Haridas S."/>
            <person name="Kuo A."/>
            <person name="Salamov A."/>
            <person name="Ahrendt S.R."/>
            <person name="Lipzen A."/>
            <person name="Sullivan W."/>
            <person name="Andreopoulos W.B."/>
            <person name="Clum A."/>
            <person name="Lindquist E."/>
            <person name="Daum C."/>
            <person name="Ramamoorthy G.K."/>
            <person name="Gryganskyi A."/>
            <person name="Culley D."/>
            <person name="Magnuson J.K."/>
            <person name="James T.Y."/>
            <person name="O'Malley M.A."/>
            <person name="Stajich J.E."/>
            <person name="Spatafora J.W."/>
            <person name="Visel A."/>
            <person name="Grigoriev I.V."/>
        </authorList>
    </citation>
    <scope>NUCLEOTIDE SEQUENCE [LARGE SCALE GENOMIC DNA]</scope>
    <source>
        <strain evidence="2 3">NRRL 1336</strain>
    </source>
</reference>
<sequence>MPQVWDKLTEHPRFDEFDIDFLCAEMKRKAVCNDGKPCNNKSHQQKMQETIHQYYPSPSFC</sequence>
<accession>A0A1X2IZZ1</accession>
<dbReference type="OrthoDB" id="2593073at2759"/>
<feature type="domain" description="Transcription factor PAP1" evidence="1">
    <location>
        <begin position="3"/>
        <end position="38"/>
    </location>
</feature>
<name>A0A1X2IZZ1_9FUNG</name>
<organism evidence="2 3">
    <name type="scientific">Absidia repens</name>
    <dbReference type="NCBI Taxonomy" id="90262"/>
    <lineage>
        <taxon>Eukaryota</taxon>
        <taxon>Fungi</taxon>
        <taxon>Fungi incertae sedis</taxon>
        <taxon>Mucoromycota</taxon>
        <taxon>Mucoromycotina</taxon>
        <taxon>Mucoromycetes</taxon>
        <taxon>Mucorales</taxon>
        <taxon>Cunninghamellaceae</taxon>
        <taxon>Absidia</taxon>
    </lineage>
</organism>
<dbReference type="InterPro" id="IPR023167">
    <property type="entry name" value="Yap1_redox_dom_sf"/>
</dbReference>
<proteinExistence type="predicted"/>